<evidence type="ECO:0000256" key="2">
    <source>
        <dbReference type="SAM" id="Phobius"/>
    </source>
</evidence>
<dbReference type="VEuPathDB" id="PlasmoDB:PVLDE_0502460"/>
<feature type="transmembrane region" description="Helical" evidence="2">
    <location>
        <begin position="64"/>
        <end position="85"/>
    </location>
</feature>
<keyword evidence="2" id="KW-1133">Transmembrane helix</keyword>
<dbReference type="Proteomes" id="UP000515308">
    <property type="component" value="Chromosome PVLDE_05"/>
</dbReference>
<sequence>MDPYYKQLYETSHAEQMDRPHFTRFSPSYSSNPSNPLFDNPDQRPNEPQRELRIRKYQPRPQRLSVLGALGTLGSAIGASLIQYVPHGASILNNLTPLQLSPPEYGGPPHSPIEYYFVDPLKTEEWKANEWETWKEKIEAEWPKFNDIVEKEKLVWLAAKEQDWSEYMKYIEYRWTHYSPDFEKIIKSDILKKNRALDEREWDEWMRTEGKELIKKDWNDWLSDNESYLNVWSIQEWLKWRNQLINKWLASEWKREEDDFWAKWETMWVKRYDFEERNNWVAWRARINREMVDWNEWTKKKEEQLIDHKTGSWARWKTEKQALFDLWLDRFVDDWIKEKHWFIWTSERNDYFLRNRYTRYN</sequence>
<feature type="compositionally biased region" description="Low complexity" evidence="1">
    <location>
        <begin position="26"/>
        <end position="36"/>
    </location>
</feature>
<feature type="region of interest" description="Disordered" evidence="1">
    <location>
        <begin position="1"/>
        <end position="49"/>
    </location>
</feature>
<proteinExistence type="predicted"/>
<dbReference type="InterPro" id="IPR022089">
    <property type="entry name" value="Plasmodium-antigen_C"/>
</dbReference>
<accession>A0A6V7RXP1</accession>
<feature type="domain" description="Tryptophan/threonine-rich plasmodium antigen C-terminal" evidence="3">
    <location>
        <begin position="130"/>
        <end position="344"/>
    </location>
</feature>
<dbReference type="AlphaFoldDB" id="A0A6V7RXP1"/>
<protein>
    <submittedName>
        <fullName evidence="4">Tryptophan-rich antigen tryptophan-rich protein</fullName>
    </submittedName>
</protein>
<reference evidence="4 5" key="1">
    <citation type="submission" date="2020-08" db="EMBL/GenBank/DDBJ databases">
        <authorList>
            <person name="Ramaprasad A."/>
        </authorList>
    </citation>
    <scope>NUCLEOTIDE SEQUENCE [LARGE SCALE GENOMIC DNA]</scope>
</reference>
<dbReference type="EMBL" id="LR865367">
    <property type="protein sequence ID" value="CAD2087379.1"/>
    <property type="molecule type" value="Genomic_DNA"/>
</dbReference>
<keyword evidence="2" id="KW-0812">Transmembrane</keyword>
<feature type="compositionally biased region" description="Basic and acidic residues" evidence="1">
    <location>
        <begin position="12"/>
        <end position="21"/>
    </location>
</feature>
<organism evidence="4 5">
    <name type="scientific">Plasmodium vinckei lentum</name>
    <dbReference type="NCBI Taxonomy" id="138297"/>
    <lineage>
        <taxon>Eukaryota</taxon>
        <taxon>Sar</taxon>
        <taxon>Alveolata</taxon>
        <taxon>Apicomplexa</taxon>
        <taxon>Aconoidasida</taxon>
        <taxon>Haemosporida</taxon>
        <taxon>Plasmodiidae</taxon>
        <taxon>Plasmodium</taxon>
        <taxon>Plasmodium (Vinckeia)</taxon>
    </lineage>
</organism>
<evidence type="ECO:0000259" key="3">
    <source>
        <dbReference type="Pfam" id="PF12319"/>
    </source>
</evidence>
<keyword evidence="2" id="KW-0472">Membrane</keyword>
<evidence type="ECO:0000256" key="1">
    <source>
        <dbReference type="SAM" id="MobiDB-lite"/>
    </source>
</evidence>
<evidence type="ECO:0000313" key="4">
    <source>
        <dbReference type="EMBL" id="CAD2087379.1"/>
    </source>
</evidence>
<evidence type="ECO:0000313" key="5">
    <source>
        <dbReference type="Proteomes" id="UP000515308"/>
    </source>
</evidence>
<dbReference type="Pfam" id="PF12319">
    <property type="entry name" value="TryThrA_C"/>
    <property type="match status" value="1"/>
</dbReference>
<name>A0A6V7RXP1_PLAVN</name>
<gene>
    <name evidence="4" type="ORF">PVLDE_0502460</name>
</gene>